<dbReference type="PANTHER" id="PTHR47572:SF4">
    <property type="entry name" value="LACTONASE DRP35"/>
    <property type="match status" value="1"/>
</dbReference>
<comment type="caution">
    <text evidence="1">The sequence shown here is derived from an EMBL/GenBank/DDBJ whole genome shotgun (WGS) entry which is preliminary data.</text>
</comment>
<evidence type="ECO:0000313" key="1">
    <source>
        <dbReference type="EMBL" id="EQD32071.1"/>
    </source>
</evidence>
<proteinExistence type="predicted"/>
<dbReference type="AlphaFoldDB" id="T0YA56"/>
<dbReference type="SUPFAM" id="SSF63829">
    <property type="entry name" value="Calcium-dependent phosphotriesterase"/>
    <property type="match status" value="1"/>
</dbReference>
<accession>T0YA56</accession>
<gene>
    <name evidence="1" type="ORF">B1B_17844</name>
</gene>
<sequence length="73" mass="8013">MKCDHLGNVYVTGPGGVWIIDSEAQVLGVVPVPEVVGNLNWGGDDWRTLFICASTSLYRARMQVSGNRLAYMK</sequence>
<reference evidence="1" key="1">
    <citation type="submission" date="2013-08" db="EMBL/GenBank/DDBJ databases">
        <authorList>
            <person name="Mendez C."/>
            <person name="Richter M."/>
            <person name="Ferrer M."/>
            <person name="Sanchez J."/>
        </authorList>
    </citation>
    <scope>NUCLEOTIDE SEQUENCE</scope>
</reference>
<protein>
    <submittedName>
        <fullName evidence="1">Gluconolactonase</fullName>
    </submittedName>
</protein>
<organism evidence="1">
    <name type="scientific">mine drainage metagenome</name>
    <dbReference type="NCBI Taxonomy" id="410659"/>
    <lineage>
        <taxon>unclassified sequences</taxon>
        <taxon>metagenomes</taxon>
        <taxon>ecological metagenomes</taxon>
    </lineage>
</organism>
<reference evidence="1" key="2">
    <citation type="journal article" date="2014" name="ISME J.">
        <title>Microbial stratification in low pH oxic and suboxic macroscopic growths along an acid mine drainage.</title>
        <authorList>
            <person name="Mendez-Garcia C."/>
            <person name="Mesa V."/>
            <person name="Sprenger R.R."/>
            <person name="Richter M."/>
            <person name="Diez M.S."/>
            <person name="Solano J."/>
            <person name="Bargiela R."/>
            <person name="Golyshina O.V."/>
            <person name="Manteca A."/>
            <person name="Ramos J.L."/>
            <person name="Gallego J.R."/>
            <person name="Llorente I."/>
            <person name="Martins Dos Santos V.A."/>
            <person name="Jensen O.N."/>
            <person name="Pelaez A.I."/>
            <person name="Sanchez J."/>
            <person name="Ferrer M."/>
        </authorList>
    </citation>
    <scope>NUCLEOTIDE SEQUENCE</scope>
</reference>
<dbReference type="EMBL" id="AUZY01011930">
    <property type="protein sequence ID" value="EQD32071.1"/>
    <property type="molecule type" value="Genomic_DNA"/>
</dbReference>
<name>T0YA56_9ZZZZ</name>
<dbReference type="InterPro" id="IPR011042">
    <property type="entry name" value="6-blade_b-propeller_TolB-like"/>
</dbReference>
<dbReference type="InterPro" id="IPR051262">
    <property type="entry name" value="SMP-30/CGR1_Lactonase"/>
</dbReference>
<dbReference type="Gene3D" id="2.120.10.30">
    <property type="entry name" value="TolB, C-terminal domain"/>
    <property type="match status" value="1"/>
</dbReference>
<dbReference type="PANTHER" id="PTHR47572">
    <property type="entry name" value="LIPOPROTEIN-RELATED"/>
    <property type="match status" value="1"/>
</dbReference>